<evidence type="ECO:0000313" key="2">
    <source>
        <dbReference type="EMBL" id="MBR9971353.1"/>
    </source>
</evidence>
<dbReference type="Proteomes" id="UP000680714">
    <property type="component" value="Unassembled WGS sequence"/>
</dbReference>
<accession>A0ABS5IAB2</accession>
<dbReference type="Pfam" id="PF05893">
    <property type="entry name" value="LuxC"/>
    <property type="match status" value="1"/>
</dbReference>
<proteinExistence type="predicted"/>
<sequence length="400" mass="43079">MSAVTRLDGPGGTIELTELEHWFAGPAHACFAETTVALGQEISRSLLADADLGRRAEVVALAFFLRQSHSRRLIAQIGHGLPDRCLAVPRGRCLVFAPGNVDTMFVYSWWLALLAGNRVAVRLTGQRSALTDSIVAVLARVLAQPAFAVHAAATRLLSWPHDDAAGAALSGLCDLRVIWGGDASIAAIRSHALGPAATEVTFPDRRSLAVFAASAYLSLEPTARDRLIRGFAADLSAFDQMACSSPRLLVWCGPDAEPAAADFRPRLGAVLAQSEPAIAMRKLVNAARAVLDGPEAVVHRFDAGLLVLKADGAEPDHCGGGMLAEWRIDGLEHLADLLDRRYQTLVHFGFDGDSLRQLARRLNGRALDRMMPVGKALEFASVWDGHDLLRAALRLVWIEE</sequence>
<comment type="caution">
    <text evidence="2">The sequence shown here is derived from an EMBL/GenBank/DDBJ whole genome shotgun (WGS) entry which is preliminary data.</text>
</comment>
<name>A0ABS5IAB2_9PROT</name>
<dbReference type="InterPro" id="IPR008670">
    <property type="entry name" value="CoA_reduct_LuxC"/>
</dbReference>
<protein>
    <recommendedName>
        <fullName evidence="4">Long-chain-fatty-acyl-CoA reductase</fullName>
    </recommendedName>
</protein>
<dbReference type="SUPFAM" id="SSF53720">
    <property type="entry name" value="ALDH-like"/>
    <property type="match status" value="1"/>
</dbReference>
<keyword evidence="3" id="KW-1185">Reference proteome</keyword>
<dbReference type="RefSeq" id="WP_211547051.1">
    <property type="nucleotide sequence ID" value="NZ_JAGTUF010000004.1"/>
</dbReference>
<keyword evidence="1" id="KW-0521">NADP</keyword>
<evidence type="ECO:0000313" key="3">
    <source>
        <dbReference type="Proteomes" id="UP000680714"/>
    </source>
</evidence>
<organism evidence="2 3">
    <name type="scientific">Magnetospirillum sulfuroxidans</name>
    <dbReference type="NCBI Taxonomy" id="611300"/>
    <lineage>
        <taxon>Bacteria</taxon>
        <taxon>Pseudomonadati</taxon>
        <taxon>Pseudomonadota</taxon>
        <taxon>Alphaproteobacteria</taxon>
        <taxon>Rhodospirillales</taxon>
        <taxon>Rhodospirillaceae</taxon>
        <taxon>Magnetospirillum</taxon>
    </lineage>
</organism>
<evidence type="ECO:0008006" key="4">
    <source>
        <dbReference type="Google" id="ProtNLM"/>
    </source>
</evidence>
<dbReference type="InterPro" id="IPR016161">
    <property type="entry name" value="Ald_DH/histidinol_DH"/>
</dbReference>
<dbReference type="EMBL" id="JAGTUF010000004">
    <property type="protein sequence ID" value="MBR9971353.1"/>
    <property type="molecule type" value="Genomic_DNA"/>
</dbReference>
<evidence type="ECO:0000256" key="1">
    <source>
        <dbReference type="ARBA" id="ARBA00022857"/>
    </source>
</evidence>
<reference evidence="2 3" key="1">
    <citation type="submission" date="2021-04" db="EMBL/GenBank/DDBJ databases">
        <title>Magnetospirillum sulfuroxidans sp. nov., a facultative chemolithoautotrophic sulfur-oxidizing alphaproteobacterium isolated from freshwater sediment and proposals for Paramagetospirillum gen. nov., and Magnetospirillaceae fam. nov.</title>
        <authorList>
            <person name="Koziaeva V."/>
            <person name="Geelhoed J.S."/>
            <person name="Sorokin D.Y."/>
            <person name="Grouzdev D.S."/>
        </authorList>
    </citation>
    <scope>NUCLEOTIDE SEQUENCE [LARGE SCALE GENOMIC DNA]</scope>
    <source>
        <strain evidence="2 3">J10</strain>
    </source>
</reference>
<gene>
    <name evidence="2" type="ORF">KEC16_06480</name>
</gene>